<accession>A0AAE0SFS0</accession>
<dbReference type="Proteomes" id="UP001195483">
    <property type="component" value="Unassembled WGS sequence"/>
</dbReference>
<protein>
    <submittedName>
        <fullName evidence="1">Uncharacterized protein</fullName>
    </submittedName>
</protein>
<evidence type="ECO:0000313" key="2">
    <source>
        <dbReference type="Proteomes" id="UP001195483"/>
    </source>
</evidence>
<comment type="caution">
    <text evidence="1">The sequence shown here is derived from an EMBL/GenBank/DDBJ whole genome shotgun (WGS) entry which is preliminary data.</text>
</comment>
<evidence type="ECO:0000313" key="1">
    <source>
        <dbReference type="EMBL" id="KAK3591247.1"/>
    </source>
</evidence>
<gene>
    <name evidence="1" type="ORF">CHS0354_010613</name>
</gene>
<reference evidence="1" key="3">
    <citation type="submission" date="2023-05" db="EMBL/GenBank/DDBJ databases">
        <authorList>
            <person name="Smith C.H."/>
        </authorList>
    </citation>
    <scope>NUCLEOTIDE SEQUENCE</scope>
    <source>
        <strain evidence="1">CHS0354</strain>
        <tissue evidence="1">Mantle</tissue>
    </source>
</reference>
<name>A0AAE0SFS0_9BIVA</name>
<dbReference type="AlphaFoldDB" id="A0AAE0SFS0"/>
<dbReference type="EMBL" id="JAEAOA010000665">
    <property type="protein sequence ID" value="KAK3591247.1"/>
    <property type="molecule type" value="Genomic_DNA"/>
</dbReference>
<proteinExistence type="predicted"/>
<reference evidence="1" key="1">
    <citation type="journal article" date="2021" name="Genome Biol. Evol.">
        <title>A High-Quality Reference Genome for a Parasitic Bivalve with Doubly Uniparental Inheritance (Bivalvia: Unionida).</title>
        <authorList>
            <person name="Smith C.H."/>
        </authorList>
    </citation>
    <scope>NUCLEOTIDE SEQUENCE</scope>
    <source>
        <strain evidence="1">CHS0354</strain>
    </source>
</reference>
<keyword evidence="2" id="KW-1185">Reference proteome</keyword>
<sequence length="93" mass="10595">MSGNPKTKKQPATIRKETVADRIEDECKVSWRDNNIQRQNMTDLMKKKSTETYQQDEIIPPSYIGVIHTGQDLSHRDNGVVHMGQELSNPDNG</sequence>
<organism evidence="1 2">
    <name type="scientific">Potamilus streckersoni</name>
    <dbReference type="NCBI Taxonomy" id="2493646"/>
    <lineage>
        <taxon>Eukaryota</taxon>
        <taxon>Metazoa</taxon>
        <taxon>Spiralia</taxon>
        <taxon>Lophotrochozoa</taxon>
        <taxon>Mollusca</taxon>
        <taxon>Bivalvia</taxon>
        <taxon>Autobranchia</taxon>
        <taxon>Heteroconchia</taxon>
        <taxon>Palaeoheterodonta</taxon>
        <taxon>Unionida</taxon>
        <taxon>Unionoidea</taxon>
        <taxon>Unionidae</taxon>
        <taxon>Ambleminae</taxon>
        <taxon>Lampsilini</taxon>
        <taxon>Potamilus</taxon>
    </lineage>
</organism>
<reference evidence="1" key="2">
    <citation type="journal article" date="2021" name="Genome Biol. Evol.">
        <title>Developing a high-quality reference genome for a parasitic bivalve with doubly uniparental inheritance (Bivalvia: Unionida).</title>
        <authorList>
            <person name="Smith C.H."/>
        </authorList>
    </citation>
    <scope>NUCLEOTIDE SEQUENCE</scope>
    <source>
        <strain evidence="1">CHS0354</strain>
        <tissue evidence="1">Mantle</tissue>
    </source>
</reference>